<evidence type="ECO:0000313" key="3">
    <source>
        <dbReference type="Proteomes" id="UP000323439"/>
    </source>
</evidence>
<feature type="transmembrane region" description="Helical" evidence="1">
    <location>
        <begin position="238"/>
        <end position="261"/>
    </location>
</feature>
<evidence type="ECO:0008006" key="4">
    <source>
        <dbReference type="Google" id="ProtNLM"/>
    </source>
</evidence>
<protein>
    <recommendedName>
        <fullName evidence="4">DUF4013 domain-containing protein</fullName>
    </recommendedName>
</protein>
<gene>
    <name evidence="2" type="ORF">SAMN02910315_00550</name>
</gene>
<evidence type="ECO:0000313" key="2">
    <source>
        <dbReference type="EMBL" id="SDA43737.1"/>
    </source>
</evidence>
<evidence type="ECO:0000256" key="1">
    <source>
        <dbReference type="SAM" id="Phobius"/>
    </source>
</evidence>
<dbReference type="AlphaFoldDB" id="A0A1G5VES9"/>
<dbReference type="Pfam" id="PF13197">
    <property type="entry name" value="DUF4013"/>
    <property type="match status" value="1"/>
</dbReference>
<dbReference type="InterPro" id="IPR025098">
    <property type="entry name" value="DUF4013"/>
</dbReference>
<dbReference type="OrthoDB" id="107590at2157"/>
<feature type="transmembrane region" description="Helical" evidence="1">
    <location>
        <begin position="199"/>
        <end position="232"/>
    </location>
</feature>
<feature type="transmembrane region" description="Helical" evidence="1">
    <location>
        <begin position="71"/>
        <end position="92"/>
    </location>
</feature>
<dbReference type="EMBL" id="FMXB01000003">
    <property type="protein sequence ID" value="SDA43737.1"/>
    <property type="molecule type" value="Genomic_DNA"/>
</dbReference>
<keyword evidence="3" id="KW-1185">Reference proteome</keyword>
<sequence length="276" mass="30375">MASMTDLVSEGLKYPFNDPKRLVSFGVLFALLNLVSLGITEKSVDIVRVFGNTSGNSFILKISQLPATDTYVFALLGVLSFIIILLIMGYLYSVIKFSIERKSELPGFDDVLRLLINGAKYFIVTLAYNIIPVIVFLVGMYTVGLYYNGDYLIVILTSILFIICNFLLIMALANMIATDKLSDAFAFKDITGKISNLGWVKYIGIIIFILIVYMIITVALGLVMTLLTAALAIAVNNAMIVSAIIAIIEGLFISPYLSVFFSRAMGSIYNEARSPE</sequence>
<feature type="transmembrane region" description="Helical" evidence="1">
    <location>
        <begin position="121"/>
        <end position="147"/>
    </location>
</feature>
<feature type="transmembrane region" description="Helical" evidence="1">
    <location>
        <begin position="21"/>
        <end position="39"/>
    </location>
</feature>
<dbReference type="Proteomes" id="UP000323439">
    <property type="component" value="Unassembled WGS sequence"/>
</dbReference>
<reference evidence="2 3" key="1">
    <citation type="submission" date="2016-10" db="EMBL/GenBank/DDBJ databases">
        <authorList>
            <person name="Varghese N."/>
            <person name="Submissions S."/>
        </authorList>
    </citation>
    <scope>NUCLEOTIDE SEQUENCE [LARGE SCALE GENOMIC DNA]</scope>
    <source>
        <strain evidence="2 3">DSM 16643</strain>
    </source>
</reference>
<accession>A0A1G5VES9</accession>
<keyword evidence="1" id="KW-0812">Transmembrane</keyword>
<organism evidence="2 3">
    <name type="scientific">Methanobrevibacter millerae</name>
    <dbReference type="NCBI Taxonomy" id="230361"/>
    <lineage>
        <taxon>Archaea</taxon>
        <taxon>Methanobacteriati</taxon>
        <taxon>Methanobacteriota</taxon>
        <taxon>Methanomada group</taxon>
        <taxon>Methanobacteria</taxon>
        <taxon>Methanobacteriales</taxon>
        <taxon>Methanobacteriaceae</taxon>
        <taxon>Methanobrevibacter</taxon>
    </lineage>
</organism>
<keyword evidence="1" id="KW-1133">Transmembrane helix</keyword>
<feature type="transmembrane region" description="Helical" evidence="1">
    <location>
        <begin position="153"/>
        <end position="178"/>
    </location>
</feature>
<dbReference type="RefSeq" id="WP_149731185.1">
    <property type="nucleotide sequence ID" value="NZ_FMXB01000003.1"/>
</dbReference>
<proteinExistence type="predicted"/>
<keyword evidence="1" id="KW-0472">Membrane</keyword>
<name>A0A1G5VES9_9EURY</name>